<evidence type="ECO:0000259" key="2">
    <source>
        <dbReference type="Pfam" id="PF05685"/>
    </source>
</evidence>
<dbReference type="PANTHER" id="PTHR33352:SF3">
    <property type="entry name" value="SLR1612 PROTEIN"/>
    <property type="match status" value="1"/>
</dbReference>
<dbReference type="RefSeq" id="WP_194029884.1">
    <property type="nucleotide sequence ID" value="NZ_JADEWZ010000017.1"/>
</dbReference>
<dbReference type="Proteomes" id="UP000654482">
    <property type="component" value="Unassembled WGS sequence"/>
</dbReference>
<organism evidence="3 4">
    <name type="scientific">Lusitaniella coriacea LEGE 07157</name>
    <dbReference type="NCBI Taxonomy" id="945747"/>
    <lineage>
        <taxon>Bacteria</taxon>
        <taxon>Bacillati</taxon>
        <taxon>Cyanobacteriota</taxon>
        <taxon>Cyanophyceae</taxon>
        <taxon>Spirulinales</taxon>
        <taxon>Lusitaniellaceae</taxon>
        <taxon>Lusitaniella</taxon>
    </lineage>
</organism>
<keyword evidence="4" id="KW-1185">Reference proteome</keyword>
<keyword evidence="3" id="KW-0540">Nuclease</keyword>
<name>A0A8J7DX14_9CYAN</name>
<comment type="caution">
    <text evidence="3">The sequence shown here is derived from an EMBL/GenBank/DDBJ whole genome shotgun (WGS) entry which is preliminary data.</text>
</comment>
<keyword evidence="1" id="KW-0175">Coiled coil</keyword>
<evidence type="ECO:0000256" key="1">
    <source>
        <dbReference type="SAM" id="Coils"/>
    </source>
</evidence>
<proteinExistence type="predicted"/>
<gene>
    <name evidence="3" type="ORF">IQ249_12890</name>
</gene>
<dbReference type="InterPro" id="IPR011335">
    <property type="entry name" value="Restrct_endonuc-II-like"/>
</dbReference>
<sequence length="258" mass="30369">MSPVENPVLPNKVPQTLKEDVIFPPSEIDSNEPPLESEIHLRQILLFLSCLEWLWKDRTDYYATGNLTIYYSPHQKKSEYFRGPDFFVVLNTQKKYRRSWVVWEEEGKYPNVIIEVLSKGTASTDKTTKKEIYQDSFRTPDYFLFDPNKLELMGFHLVDGKYEELKPNEQGRLWSQQLGLYLGIEGNFVRFFTPEGELVPTPEEDARQAQQQIQLERQQTQQAQQQIQLERQQKQQAQQQKERLAAKLRELGIDPDTI</sequence>
<dbReference type="EMBL" id="JADEWZ010000017">
    <property type="protein sequence ID" value="MBE9116796.1"/>
    <property type="molecule type" value="Genomic_DNA"/>
</dbReference>
<dbReference type="SUPFAM" id="SSF52980">
    <property type="entry name" value="Restriction endonuclease-like"/>
    <property type="match status" value="1"/>
</dbReference>
<dbReference type="GO" id="GO:0004519">
    <property type="term" value="F:endonuclease activity"/>
    <property type="evidence" value="ECO:0007669"/>
    <property type="project" value="UniProtKB-KW"/>
</dbReference>
<dbReference type="Gene3D" id="3.90.1570.10">
    <property type="entry name" value="tt1808, chain A"/>
    <property type="match status" value="1"/>
</dbReference>
<evidence type="ECO:0000313" key="4">
    <source>
        <dbReference type="Proteomes" id="UP000654482"/>
    </source>
</evidence>
<protein>
    <submittedName>
        <fullName evidence="3">Uma2 family endonuclease</fullName>
    </submittedName>
</protein>
<dbReference type="InterPro" id="IPR012296">
    <property type="entry name" value="Nuclease_put_TT1808"/>
</dbReference>
<dbReference type="AlphaFoldDB" id="A0A8J7DX14"/>
<feature type="domain" description="Putative restriction endonuclease" evidence="2">
    <location>
        <begin position="33"/>
        <end position="185"/>
    </location>
</feature>
<keyword evidence="3" id="KW-0255">Endonuclease</keyword>
<keyword evidence="3" id="KW-0378">Hydrolase</keyword>
<dbReference type="PANTHER" id="PTHR33352">
    <property type="entry name" value="SLR1095 PROTEIN"/>
    <property type="match status" value="1"/>
</dbReference>
<dbReference type="Pfam" id="PF05685">
    <property type="entry name" value="Uma2"/>
    <property type="match status" value="1"/>
</dbReference>
<dbReference type="InterPro" id="IPR008538">
    <property type="entry name" value="Uma2"/>
</dbReference>
<evidence type="ECO:0000313" key="3">
    <source>
        <dbReference type="EMBL" id="MBE9116796.1"/>
    </source>
</evidence>
<accession>A0A8J7DX14</accession>
<dbReference type="CDD" id="cd06260">
    <property type="entry name" value="DUF820-like"/>
    <property type="match status" value="1"/>
</dbReference>
<feature type="coiled-coil region" evidence="1">
    <location>
        <begin position="206"/>
        <end position="254"/>
    </location>
</feature>
<reference evidence="3" key="1">
    <citation type="submission" date="2020-10" db="EMBL/GenBank/DDBJ databases">
        <authorList>
            <person name="Castelo-Branco R."/>
            <person name="Eusebio N."/>
            <person name="Adriana R."/>
            <person name="Vieira A."/>
            <person name="Brugerolle De Fraissinette N."/>
            <person name="Rezende De Castro R."/>
            <person name="Schneider M.P."/>
            <person name="Vasconcelos V."/>
            <person name="Leao P.N."/>
        </authorList>
    </citation>
    <scope>NUCLEOTIDE SEQUENCE</scope>
    <source>
        <strain evidence="3">LEGE 07157</strain>
    </source>
</reference>